<dbReference type="InterPro" id="IPR013766">
    <property type="entry name" value="Thioredoxin_domain"/>
</dbReference>
<comment type="caution">
    <text evidence="4">The sequence shown here is derived from an EMBL/GenBank/DDBJ whole genome shotgun (WGS) entry which is preliminary data.</text>
</comment>
<dbReference type="STRING" id="1286106.MPL1_11263"/>
<dbReference type="Pfam" id="PF00578">
    <property type="entry name" value="AhpC-TSA"/>
    <property type="match status" value="1"/>
</dbReference>
<keyword evidence="1" id="KW-0676">Redox-active center</keyword>
<dbReference type="SUPFAM" id="SSF52833">
    <property type="entry name" value="Thioredoxin-like"/>
    <property type="match status" value="1"/>
</dbReference>
<feature type="domain" description="Thioredoxin" evidence="3">
    <location>
        <begin position="130"/>
        <end position="266"/>
    </location>
</feature>
<evidence type="ECO:0000256" key="1">
    <source>
        <dbReference type="ARBA" id="ARBA00023284"/>
    </source>
</evidence>
<evidence type="ECO:0000313" key="5">
    <source>
        <dbReference type="Proteomes" id="UP000012019"/>
    </source>
</evidence>
<dbReference type="InterPro" id="IPR017937">
    <property type="entry name" value="Thioredoxin_CS"/>
</dbReference>
<dbReference type="PATRIC" id="fig|1286106.3.peg.2251"/>
<dbReference type="InterPro" id="IPR036249">
    <property type="entry name" value="Thioredoxin-like_sf"/>
</dbReference>
<dbReference type="GO" id="GO:0042158">
    <property type="term" value="P:lipoprotein biosynthetic process"/>
    <property type="evidence" value="ECO:0007669"/>
    <property type="project" value="InterPro"/>
</dbReference>
<dbReference type="OrthoDB" id="9799347at2"/>
<dbReference type="PROSITE" id="PS00194">
    <property type="entry name" value="THIOREDOXIN_1"/>
    <property type="match status" value="1"/>
</dbReference>
<feature type="transmembrane region" description="Helical" evidence="2">
    <location>
        <begin position="80"/>
        <end position="99"/>
    </location>
</feature>
<organism evidence="4 5">
    <name type="scientific">Methylophaga lonarensis MPL</name>
    <dbReference type="NCBI Taxonomy" id="1286106"/>
    <lineage>
        <taxon>Bacteria</taxon>
        <taxon>Pseudomonadati</taxon>
        <taxon>Pseudomonadota</taxon>
        <taxon>Gammaproteobacteria</taxon>
        <taxon>Thiotrichales</taxon>
        <taxon>Piscirickettsiaceae</taxon>
        <taxon>Methylophaga</taxon>
    </lineage>
</organism>
<feature type="transmembrane region" description="Helical" evidence="2">
    <location>
        <begin position="106"/>
        <end position="127"/>
    </location>
</feature>
<dbReference type="GO" id="GO:0015036">
    <property type="term" value="F:disulfide oxidoreductase activity"/>
    <property type="evidence" value="ECO:0007669"/>
    <property type="project" value="UniProtKB-ARBA"/>
</dbReference>
<feature type="transmembrane region" description="Helical" evidence="2">
    <location>
        <begin position="43"/>
        <end position="60"/>
    </location>
</feature>
<gene>
    <name evidence="4" type="ORF">MPL1_11263</name>
</gene>
<accession>M7NU35</accession>
<feature type="transmembrane region" description="Helical" evidence="2">
    <location>
        <begin position="12"/>
        <end position="31"/>
    </location>
</feature>
<keyword evidence="2" id="KW-0472">Membrane</keyword>
<dbReference type="Pfam" id="PF01790">
    <property type="entry name" value="LGT"/>
    <property type="match status" value="1"/>
</dbReference>
<dbReference type="PANTHER" id="PTHR42852">
    <property type="entry name" value="THIOL:DISULFIDE INTERCHANGE PROTEIN DSBE"/>
    <property type="match status" value="1"/>
</dbReference>
<keyword evidence="2" id="KW-1133">Transmembrane helix</keyword>
<dbReference type="CDD" id="cd02966">
    <property type="entry name" value="TlpA_like_family"/>
    <property type="match status" value="1"/>
</dbReference>
<dbReference type="GO" id="GO:0016209">
    <property type="term" value="F:antioxidant activity"/>
    <property type="evidence" value="ECO:0007669"/>
    <property type="project" value="InterPro"/>
</dbReference>
<reference evidence="4 5" key="1">
    <citation type="journal article" date="2013" name="Genome Announc.">
        <title>Draft Genome Sequence of Methylophaga lonarensis MPLT, a Haloalkaliphilic (Non-Methane-Utilizing) Methylotroph.</title>
        <authorList>
            <person name="Shetty S.A."/>
            <person name="Marathe N.P."/>
            <person name="Munot H."/>
            <person name="Antony C.P."/>
            <person name="Dhotre D.P."/>
            <person name="Murrell J.C."/>
            <person name="Shouche Y.S."/>
        </authorList>
    </citation>
    <scope>NUCLEOTIDE SEQUENCE [LARGE SCALE GENOMIC DNA]</scope>
    <source>
        <strain evidence="4 5">MPL</strain>
    </source>
</reference>
<evidence type="ECO:0000256" key="2">
    <source>
        <dbReference type="SAM" id="Phobius"/>
    </source>
</evidence>
<dbReference type="InterPro" id="IPR050553">
    <property type="entry name" value="Thioredoxin_ResA/DsbE_sf"/>
</dbReference>
<evidence type="ECO:0000313" key="4">
    <source>
        <dbReference type="EMBL" id="EMR12258.1"/>
    </source>
</evidence>
<proteinExistence type="predicted"/>
<dbReference type="Proteomes" id="UP000012019">
    <property type="component" value="Unassembled WGS sequence"/>
</dbReference>
<dbReference type="RefSeq" id="WP_009727207.1">
    <property type="nucleotide sequence ID" value="NZ_APHR01000063.1"/>
</dbReference>
<dbReference type="PANTHER" id="PTHR42852:SF18">
    <property type="entry name" value="CHROMOSOME UNDETERMINED SCAFFOLD_47, WHOLE GENOME SHOTGUN SEQUENCE"/>
    <property type="match status" value="1"/>
</dbReference>
<name>M7NU35_9GAMM</name>
<dbReference type="Gene3D" id="3.40.30.10">
    <property type="entry name" value="Glutaredoxin"/>
    <property type="match status" value="1"/>
</dbReference>
<dbReference type="AlphaFoldDB" id="M7NU35"/>
<dbReference type="PROSITE" id="PS51352">
    <property type="entry name" value="THIOREDOXIN_2"/>
    <property type="match status" value="1"/>
</dbReference>
<sequence length="266" mass="30011">MSFAFGPFALSVGQLVFLLAFGMAFLVAFLGSRGKSSRADNTLVNALIFGFIIARLVFVVRYWPDYQSNLLSIVDIRDRGFVPLAGVVAAVVWMLIAGFRHRVQRVPLLISGFTGAFSWLFATILLYQHSAVLPDMPDYALTDLANASVELEQFRGQPIVINLWASWCGPCRREMPVISDAQHQYPDVHFLLINQGESPEVVQLFLHEESLELANVLLDPRSVMSNYWRVRGLPTTLFFDEKGQYSHHHFGELSAASLRHQLERLQ</sequence>
<dbReference type="EMBL" id="APHR01000063">
    <property type="protein sequence ID" value="EMR12258.1"/>
    <property type="molecule type" value="Genomic_DNA"/>
</dbReference>
<dbReference type="InterPro" id="IPR001640">
    <property type="entry name" value="Lgt"/>
</dbReference>
<keyword evidence="2" id="KW-0812">Transmembrane</keyword>
<protein>
    <submittedName>
        <fullName evidence="4">Redoxin domain-containing protein</fullName>
    </submittedName>
</protein>
<dbReference type="InterPro" id="IPR000866">
    <property type="entry name" value="AhpC/TSA"/>
</dbReference>
<dbReference type="GO" id="GO:0008961">
    <property type="term" value="F:phosphatidylglycerol-prolipoprotein diacylglyceryl transferase activity"/>
    <property type="evidence" value="ECO:0007669"/>
    <property type="project" value="InterPro"/>
</dbReference>
<keyword evidence="5" id="KW-1185">Reference proteome</keyword>
<dbReference type="GO" id="GO:0005886">
    <property type="term" value="C:plasma membrane"/>
    <property type="evidence" value="ECO:0007669"/>
    <property type="project" value="InterPro"/>
</dbReference>
<evidence type="ECO:0000259" key="3">
    <source>
        <dbReference type="PROSITE" id="PS51352"/>
    </source>
</evidence>
<dbReference type="eggNOG" id="COG0526">
    <property type="taxonomic scope" value="Bacteria"/>
</dbReference>